<reference evidence="10" key="1">
    <citation type="submission" date="2016-10" db="EMBL/GenBank/DDBJ databases">
        <authorList>
            <person name="de Groot N.N."/>
        </authorList>
    </citation>
    <scope>NUCLEOTIDE SEQUENCE</scope>
</reference>
<keyword evidence="5" id="KW-0547">Nucleotide-binding</keyword>
<evidence type="ECO:0000256" key="8">
    <source>
        <dbReference type="ARBA" id="ARBA00023027"/>
    </source>
</evidence>
<dbReference type="InterPro" id="IPR014729">
    <property type="entry name" value="Rossmann-like_a/b/a_fold"/>
</dbReference>
<keyword evidence="3 10" id="KW-0436">Ligase</keyword>
<dbReference type="InterPro" id="IPR022310">
    <property type="entry name" value="NAD/GMP_synthase"/>
</dbReference>
<dbReference type="NCBIfam" id="NF010587">
    <property type="entry name" value="PRK13980.1"/>
    <property type="match status" value="1"/>
</dbReference>
<dbReference type="GO" id="GO:0046872">
    <property type="term" value="F:metal ion binding"/>
    <property type="evidence" value="ECO:0007669"/>
    <property type="project" value="UniProtKB-KW"/>
</dbReference>
<organism evidence="10">
    <name type="scientific">hydrothermal vent metagenome</name>
    <dbReference type="NCBI Taxonomy" id="652676"/>
    <lineage>
        <taxon>unclassified sequences</taxon>
        <taxon>metagenomes</taxon>
        <taxon>ecological metagenomes</taxon>
    </lineage>
</organism>
<dbReference type="EC" id="6.3.1.5" evidence="10"/>
<dbReference type="HAMAP" id="MF_00193">
    <property type="entry name" value="NadE_ammonia_dep"/>
    <property type="match status" value="1"/>
</dbReference>
<feature type="domain" description="NAD/GMP synthase" evidence="9">
    <location>
        <begin position="11"/>
        <end position="246"/>
    </location>
</feature>
<keyword evidence="7" id="KW-0460">Magnesium</keyword>
<dbReference type="AlphaFoldDB" id="A0A1W1BCP9"/>
<dbReference type="GO" id="GO:0005524">
    <property type="term" value="F:ATP binding"/>
    <property type="evidence" value="ECO:0007669"/>
    <property type="project" value="UniProtKB-KW"/>
</dbReference>
<comment type="pathway">
    <text evidence="1">Cofactor biosynthesis; NAD(+) biosynthesis.</text>
</comment>
<gene>
    <name evidence="10" type="ORF">MNB_SM-7-302</name>
</gene>
<keyword evidence="6" id="KW-0067">ATP-binding</keyword>
<dbReference type="SUPFAM" id="SSF52402">
    <property type="entry name" value="Adenine nucleotide alpha hydrolases-like"/>
    <property type="match status" value="1"/>
</dbReference>
<evidence type="ECO:0000256" key="2">
    <source>
        <dbReference type="ARBA" id="ARBA00005859"/>
    </source>
</evidence>
<dbReference type="NCBIfam" id="TIGR00552">
    <property type="entry name" value="nadE"/>
    <property type="match status" value="1"/>
</dbReference>
<dbReference type="UniPathway" id="UPA00253"/>
<sequence>MSRYKEIADFLVRFLDNEVRKTGLSRAVVGLSGGIDSAVVAVLAQKAFGDDLLCIKMPSHYSSESSLDDADELCEKFDLRNETLSIEPMLKAYEEKHPDMDNLRRGNLSARLRMATLFDISAREAALVLGTSNKSELMLGYGTLYGDLASAINPLGDLYKSEVFELAEYLELPQSIISKPPSADLWSGQSDEADLGYSYAELDFALKLYVEDRLSDEAILKRGVDKALLSMIKSRIYKNQFKRKMPVIAKLTSRTINHDFNYPRDIGL</sequence>
<evidence type="ECO:0000259" key="9">
    <source>
        <dbReference type="Pfam" id="PF02540"/>
    </source>
</evidence>
<evidence type="ECO:0000256" key="1">
    <source>
        <dbReference type="ARBA" id="ARBA00004790"/>
    </source>
</evidence>
<keyword evidence="4" id="KW-0479">Metal-binding</keyword>
<evidence type="ECO:0000256" key="5">
    <source>
        <dbReference type="ARBA" id="ARBA00022741"/>
    </source>
</evidence>
<proteinExistence type="inferred from homology"/>
<name>A0A1W1BCP9_9ZZZZ</name>
<comment type="similarity">
    <text evidence="2">Belongs to the NAD synthetase family.</text>
</comment>
<dbReference type="InterPro" id="IPR003694">
    <property type="entry name" value="NAD_synthase"/>
</dbReference>
<accession>A0A1W1BCP9</accession>
<evidence type="ECO:0000256" key="6">
    <source>
        <dbReference type="ARBA" id="ARBA00022840"/>
    </source>
</evidence>
<keyword evidence="8" id="KW-0520">NAD</keyword>
<evidence type="ECO:0000256" key="3">
    <source>
        <dbReference type="ARBA" id="ARBA00022598"/>
    </source>
</evidence>
<evidence type="ECO:0000256" key="7">
    <source>
        <dbReference type="ARBA" id="ARBA00022842"/>
    </source>
</evidence>
<dbReference type="GO" id="GO:0003952">
    <property type="term" value="F:NAD+ synthase (glutamine-hydrolyzing) activity"/>
    <property type="evidence" value="ECO:0007669"/>
    <property type="project" value="InterPro"/>
</dbReference>
<dbReference type="CDD" id="cd00553">
    <property type="entry name" value="NAD_synthase"/>
    <property type="match status" value="1"/>
</dbReference>
<evidence type="ECO:0000313" key="10">
    <source>
        <dbReference type="EMBL" id="SFV51361.1"/>
    </source>
</evidence>
<dbReference type="PANTHER" id="PTHR23090:SF9">
    <property type="entry name" value="GLUTAMINE-DEPENDENT NAD(+) SYNTHETASE"/>
    <property type="match status" value="1"/>
</dbReference>
<dbReference type="EMBL" id="FPHB01000015">
    <property type="protein sequence ID" value="SFV51361.1"/>
    <property type="molecule type" value="Genomic_DNA"/>
</dbReference>
<dbReference type="PANTHER" id="PTHR23090">
    <property type="entry name" value="NH 3 /GLUTAMINE-DEPENDENT NAD + SYNTHETASE"/>
    <property type="match status" value="1"/>
</dbReference>
<dbReference type="InterPro" id="IPR022926">
    <property type="entry name" value="NH(3)-dep_NAD(+)_synth"/>
</dbReference>
<evidence type="ECO:0000256" key="4">
    <source>
        <dbReference type="ARBA" id="ARBA00022723"/>
    </source>
</evidence>
<dbReference type="GO" id="GO:0009435">
    <property type="term" value="P:NAD+ biosynthetic process"/>
    <property type="evidence" value="ECO:0007669"/>
    <property type="project" value="UniProtKB-UniPathway"/>
</dbReference>
<dbReference type="Gene3D" id="3.40.50.620">
    <property type="entry name" value="HUPs"/>
    <property type="match status" value="1"/>
</dbReference>
<protein>
    <submittedName>
        <fullName evidence="10">NAD synthetase</fullName>
        <ecNumber evidence="10">6.3.1.5</ecNumber>
    </submittedName>
</protein>
<dbReference type="FunFam" id="3.40.50.620:FF:000106">
    <property type="entry name" value="Glutamine-dependent NAD(+) synthetase"/>
    <property type="match status" value="1"/>
</dbReference>
<dbReference type="Pfam" id="PF02540">
    <property type="entry name" value="NAD_synthase"/>
    <property type="match status" value="1"/>
</dbReference>
<dbReference type="GO" id="GO:0008795">
    <property type="term" value="F:NAD+ synthase activity"/>
    <property type="evidence" value="ECO:0007669"/>
    <property type="project" value="UniProtKB-EC"/>
</dbReference>
<dbReference type="GO" id="GO:0005737">
    <property type="term" value="C:cytoplasm"/>
    <property type="evidence" value="ECO:0007669"/>
    <property type="project" value="InterPro"/>
</dbReference>
<dbReference type="GO" id="GO:0004359">
    <property type="term" value="F:glutaminase activity"/>
    <property type="evidence" value="ECO:0007669"/>
    <property type="project" value="InterPro"/>
</dbReference>